<keyword evidence="2" id="KW-1185">Reference proteome</keyword>
<dbReference type="OrthoDB" id="6140722at2759"/>
<dbReference type="RefSeq" id="XP_022327194.1">
    <property type="nucleotide sequence ID" value="XM_022471486.1"/>
</dbReference>
<evidence type="ECO:0000313" key="6">
    <source>
        <dbReference type="RefSeq" id="XP_022327196.1"/>
    </source>
</evidence>
<name>A0A8B8DGC3_CRAVI</name>
<dbReference type="KEGG" id="cvn:111126680"/>
<feature type="compositionally biased region" description="Basic and acidic residues" evidence="1">
    <location>
        <begin position="58"/>
        <end position="75"/>
    </location>
</feature>
<organism evidence="2 3">
    <name type="scientific">Crassostrea virginica</name>
    <name type="common">Eastern oyster</name>
    <dbReference type="NCBI Taxonomy" id="6565"/>
    <lineage>
        <taxon>Eukaryota</taxon>
        <taxon>Metazoa</taxon>
        <taxon>Spiralia</taxon>
        <taxon>Lophotrochozoa</taxon>
        <taxon>Mollusca</taxon>
        <taxon>Bivalvia</taxon>
        <taxon>Autobranchia</taxon>
        <taxon>Pteriomorphia</taxon>
        <taxon>Ostreida</taxon>
        <taxon>Ostreoidea</taxon>
        <taxon>Ostreidae</taxon>
        <taxon>Crassostrea</taxon>
    </lineage>
</organism>
<gene>
    <name evidence="3 4 5 6" type="primary">LOC111126680</name>
</gene>
<dbReference type="AlphaFoldDB" id="A0A8B8DGC3"/>
<evidence type="ECO:0000256" key="1">
    <source>
        <dbReference type="SAM" id="MobiDB-lite"/>
    </source>
</evidence>
<accession>A0A8B8DGC3</accession>
<reference evidence="3 4" key="1">
    <citation type="submission" date="2025-04" db="UniProtKB">
        <authorList>
            <consortium name="RefSeq"/>
        </authorList>
    </citation>
    <scope>IDENTIFICATION</scope>
    <source>
        <tissue evidence="3 4">Whole sample</tissue>
    </source>
</reference>
<dbReference type="RefSeq" id="XP_022327193.1">
    <property type="nucleotide sequence ID" value="XM_022471485.1"/>
</dbReference>
<evidence type="ECO:0000313" key="2">
    <source>
        <dbReference type="Proteomes" id="UP000694844"/>
    </source>
</evidence>
<dbReference type="RefSeq" id="XP_022327196.1">
    <property type="nucleotide sequence ID" value="XM_022471488.1"/>
</dbReference>
<feature type="region of interest" description="Disordered" evidence="1">
    <location>
        <begin position="58"/>
        <end position="100"/>
    </location>
</feature>
<evidence type="ECO:0000313" key="5">
    <source>
        <dbReference type="RefSeq" id="XP_022327194.1"/>
    </source>
</evidence>
<proteinExistence type="predicted"/>
<sequence length="196" mass="22786">MLDEEPEERNELVLEWLEGFHLSHDALYELKAVLERRQRNDISTAMSSEAKMVIHQLKEESKSERHETRPREESQVKQQHRSRHRKSIQKTPRSGRTKRFAETFTKNLSFRLEGDITESSQSNEATKRSLTGDHLQVTMETVEIVDSQAPPKEDDTDEIAIEEMAKLNSIDKCMVWMEVNESKDDSKGTTKEQDVT</sequence>
<feature type="compositionally biased region" description="Basic residues" evidence="1">
    <location>
        <begin position="78"/>
        <end position="98"/>
    </location>
</feature>
<evidence type="ECO:0000313" key="3">
    <source>
        <dbReference type="RefSeq" id="XP_022327192.1"/>
    </source>
</evidence>
<protein>
    <submittedName>
        <fullName evidence="3 4">Uncharacterized protein LOC111126680</fullName>
    </submittedName>
</protein>
<dbReference type="RefSeq" id="XP_022327192.1">
    <property type="nucleotide sequence ID" value="XM_022471484.1"/>
</dbReference>
<dbReference type="Proteomes" id="UP000694844">
    <property type="component" value="Chromosome 3"/>
</dbReference>
<dbReference type="GeneID" id="111126680"/>
<evidence type="ECO:0000313" key="4">
    <source>
        <dbReference type="RefSeq" id="XP_022327193.1"/>
    </source>
</evidence>